<sequence>MDRLQRSAWQYVAEVLPPEELPMLAAHALVDGRDSPALRELAGLPRRSDETEIRELYVQALGELGVPLPDEVTAGRRLLVSLAVGLANAELSPKEVVDRLSMTVAACTLDETQFLSIAADYSEWMSADELPEWENGLRTAAHSLTVSTDFGFGIGVPGSRRD</sequence>
<name>A0AB39NNJ4_9ACTN</name>
<protein>
    <submittedName>
        <fullName evidence="1">Uncharacterized protein</fullName>
    </submittedName>
</protein>
<gene>
    <name evidence="1" type="ORF">AB5J48_17540</name>
</gene>
<proteinExistence type="predicted"/>
<dbReference type="AlphaFoldDB" id="A0AB39NNJ4"/>
<evidence type="ECO:0000313" key="1">
    <source>
        <dbReference type="EMBL" id="XDQ19827.1"/>
    </source>
</evidence>
<dbReference type="EMBL" id="CP163433">
    <property type="protein sequence ID" value="XDQ19827.1"/>
    <property type="molecule type" value="Genomic_DNA"/>
</dbReference>
<dbReference type="RefSeq" id="WP_086685208.1">
    <property type="nucleotide sequence ID" value="NZ_CP163433.1"/>
</dbReference>
<organism evidence="1">
    <name type="scientific">Streptomyces sp. R17</name>
    <dbReference type="NCBI Taxonomy" id="3238626"/>
    <lineage>
        <taxon>Bacteria</taxon>
        <taxon>Bacillati</taxon>
        <taxon>Actinomycetota</taxon>
        <taxon>Actinomycetes</taxon>
        <taxon>Kitasatosporales</taxon>
        <taxon>Streptomycetaceae</taxon>
        <taxon>Streptomyces</taxon>
    </lineage>
</organism>
<accession>A0AB39NNJ4</accession>
<reference evidence="1" key="1">
    <citation type="submission" date="2024-07" db="EMBL/GenBank/DDBJ databases">
        <authorList>
            <person name="Yu S.T."/>
        </authorList>
    </citation>
    <scope>NUCLEOTIDE SEQUENCE</scope>
    <source>
        <strain evidence="1">R17</strain>
    </source>
</reference>